<reference evidence="1 2" key="1">
    <citation type="submission" date="2024-02" db="EMBL/GenBank/DDBJ databases">
        <title>Herpetosiphon gulosus NBRC 112829.</title>
        <authorList>
            <person name="Ichikawa N."/>
            <person name="Katano-Makiyama Y."/>
            <person name="Hidaka K."/>
        </authorList>
    </citation>
    <scope>NUCLEOTIDE SEQUENCE [LARGE SCALE GENOMIC DNA]</scope>
    <source>
        <strain evidence="1 2">NBRC 112829</strain>
    </source>
</reference>
<keyword evidence="2" id="KW-1185">Reference proteome</keyword>
<sequence>MRIITAETYNHCAAEWETYLRERFPDCRWNLARYADLEANDQVSQDTDGNDITVGFIVVGTNPRGDEYSLMVANHDAAAGLVPLGMVQATLDDVGATIQRMLGIDLLRAA</sequence>
<comment type="caution">
    <text evidence="1">The sequence shown here is derived from an EMBL/GenBank/DDBJ whole genome shotgun (WGS) entry which is preliminary data.</text>
</comment>
<accession>A0ABP9X6K7</accession>
<proteinExistence type="predicted"/>
<evidence type="ECO:0000313" key="2">
    <source>
        <dbReference type="Proteomes" id="UP001428290"/>
    </source>
</evidence>
<name>A0ABP9X6K7_9CHLR</name>
<protein>
    <submittedName>
        <fullName evidence="1">Uncharacterized protein</fullName>
    </submittedName>
</protein>
<organism evidence="1 2">
    <name type="scientific">Herpetosiphon gulosus</name>
    <dbReference type="NCBI Taxonomy" id="1973496"/>
    <lineage>
        <taxon>Bacteria</taxon>
        <taxon>Bacillati</taxon>
        <taxon>Chloroflexota</taxon>
        <taxon>Chloroflexia</taxon>
        <taxon>Herpetosiphonales</taxon>
        <taxon>Herpetosiphonaceae</taxon>
        <taxon>Herpetosiphon</taxon>
    </lineage>
</organism>
<dbReference type="Proteomes" id="UP001428290">
    <property type="component" value="Unassembled WGS sequence"/>
</dbReference>
<dbReference type="RefSeq" id="WP_345724615.1">
    <property type="nucleotide sequence ID" value="NZ_BAABRU010000030.1"/>
</dbReference>
<gene>
    <name evidence="1" type="ORF">Hgul01_04853</name>
</gene>
<evidence type="ECO:0000313" key="1">
    <source>
        <dbReference type="EMBL" id="GAA5531029.1"/>
    </source>
</evidence>
<dbReference type="EMBL" id="BAABRU010000030">
    <property type="protein sequence ID" value="GAA5531029.1"/>
    <property type="molecule type" value="Genomic_DNA"/>
</dbReference>